<reference evidence="15 22" key="5">
    <citation type="submission" date="2020-04" db="EMBL/GenBank/DDBJ databases">
        <authorList>
            <person name="Hitch T.C.A."/>
            <person name="Wylensek D."/>
            <person name="Clavel T."/>
        </authorList>
    </citation>
    <scope>NUCLEOTIDE SEQUENCE [LARGE SCALE GENOMIC DNA]</scope>
    <source>
        <strain evidence="15 22">WB01_NA02</strain>
    </source>
</reference>
<evidence type="ECO:0000256" key="4">
    <source>
        <dbReference type="ARBA" id="ARBA00022553"/>
    </source>
</evidence>
<dbReference type="OMA" id="DVSTYMG"/>
<keyword evidence="5 14" id="KW-0762">Sugar transport</keyword>
<organism evidence="13 19">
    <name type="scientific">Clostridium beijerinckii</name>
    <name type="common">Clostridium MP</name>
    <dbReference type="NCBI Taxonomy" id="1520"/>
    <lineage>
        <taxon>Bacteria</taxon>
        <taxon>Bacillati</taxon>
        <taxon>Bacillota</taxon>
        <taxon>Clostridia</taxon>
        <taxon>Eubacteriales</taxon>
        <taxon>Clostridiaceae</taxon>
        <taxon>Clostridium</taxon>
    </lineage>
</organism>
<dbReference type="AlphaFoldDB" id="A0A0B5Q435"/>
<dbReference type="EMBL" id="JABTDW010000001">
    <property type="protein sequence ID" value="NSB17537.1"/>
    <property type="molecule type" value="Genomic_DNA"/>
</dbReference>
<dbReference type="EMBL" id="MWMH01000008">
    <property type="protein sequence ID" value="OOP71530.1"/>
    <property type="molecule type" value="Genomic_DNA"/>
</dbReference>
<feature type="domain" description="PTS EIIA type-2" evidence="12">
    <location>
        <begin position="4"/>
        <end position="144"/>
    </location>
</feature>
<dbReference type="SUPFAM" id="SSF55804">
    <property type="entry name" value="Phoshotransferase/anion transport protein"/>
    <property type="match status" value="1"/>
</dbReference>
<reference evidence="19" key="1">
    <citation type="submission" date="2014-12" db="EMBL/GenBank/DDBJ databases">
        <title>Genome sequence of Clostridium beijerinckii strain 59B.</title>
        <authorList>
            <person name="Little G.T."/>
            <person name="Minton N.P."/>
        </authorList>
    </citation>
    <scope>NUCLEOTIDE SEQUENCE [LARGE SCALE GENOMIC DNA]</scope>
    <source>
        <strain evidence="19">59B</strain>
    </source>
</reference>
<reference evidence="16" key="6">
    <citation type="submission" date="2020-06" db="EMBL/GenBank/DDBJ databases">
        <title>Genomic insights into acetone-butanol-ethanol (ABE) fermentation by sequencing solventogenic clostridia strains.</title>
        <authorList>
            <person name="Brown S."/>
        </authorList>
    </citation>
    <scope>NUCLEOTIDE SEQUENCE</scope>
    <source>
        <strain evidence="16">DJ123</strain>
    </source>
</reference>
<dbReference type="Proteomes" id="UP000587880">
    <property type="component" value="Unassembled WGS sequence"/>
</dbReference>
<dbReference type="Proteomes" id="UP000190973">
    <property type="component" value="Unassembled WGS sequence"/>
</dbReference>
<comment type="function">
    <text evidence="1">The phosphoenolpyruvate-dependent sugar phosphotransferase system (sugar PTS), a major carbohydrate active transport system, catalyzes the phosphorylation of incoming sugar substrates concomitantly with their translocation across the cell membrane. The enzyme II CmtAB PTS system is involved in D-mannitol transport.</text>
</comment>
<dbReference type="RefSeq" id="WP_011967596.1">
    <property type="nucleotide sequence ID" value="NZ_BKAK01000032.1"/>
</dbReference>
<evidence type="ECO:0000256" key="2">
    <source>
        <dbReference type="ARBA" id="ARBA00014783"/>
    </source>
</evidence>
<dbReference type="Proteomes" id="UP000190959">
    <property type="component" value="Unassembled WGS sequence"/>
</dbReference>
<evidence type="ECO:0000259" key="12">
    <source>
        <dbReference type="PROSITE" id="PS51094"/>
    </source>
</evidence>
<evidence type="ECO:0000256" key="3">
    <source>
        <dbReference type="ARBA" id="ARBA00022448"/>
    </source>
</evidence>
<name>A0A0B5Q435_CLOBE</name>
<dbReference type="Pfam" id="PF00359">
    <property type="entry name" value="PTS_EIIA_2"/>
    <property type="match status" value="1"/>
</dbReference>
<dbReference type="GO" id="GO:0009401">
    <property type="term" value="P:phosphoenolpyruvate-dependent sugar phosphotransferase system"/>
    <property type="evidence" value="ECO:0007669"/>
    <property type="project" value="UniProtKB-KW"/>
</dbReference>
<evidence type="ECO:0000256" key="8">
    <source>
        <dbReference type="ARBA" id="ARBA00022777"/>
    </source>
</evidence>
<dbReference type="PROSITE" id="PS00372">
    <property type="entry name" value="PTS_EIIA_TYPE_2_HIS"/>
    <property type="match status" value="1"/>
</dbReference>
<evidence type="ECO:0000256" key="6">
    <source>
        <dbReference type="ARBA" id="ARBA00022679"/>
    </source>
</evidence>
<gene>
    <name evidence="17" type="primary">mtlF</name>
    <name evidence="16" type="ORF">BCD95_005796</name>
    <name evidence="18" type="ORF">CBEIBR21_20875</name>
    <name evidence="17" type="ORF">CLBCK_03370</name>
    <name evidence="15" type="ORF">HF849_10305</name>
    <name evidence="14" type="ORF">IS491_04100</name>
    <name evidence="13" type="ORF">LF65_00284</name>
</gene>
<dbReference type="Proteomes" id="UP000822184">
    <property type="component" value="Unassembled WGS sequence"/>
</dbReference>
<reference evidence="13" key="2">
    <citation type="submission" date="2016-02" db="EMBL/GenBank/DDBJ databases">
        <title>Genome sequence of Clostridium beijerinckii strain 59B.</title>
        <authorList>
            <person name="Little G.T."/>
            <person name="Minton N.P."/>
        </authorList>
    </citation>
    <scope>NUCLEOTIDE SEQUENCE</scope>
    <source>
        <strain evidence="13">NCIMB 14988</strain>
    </source>
</reference>
<reference evidence="18 20" key="4">
    <citation type="submission" date="2017-02" db="EMBL/GenBank/DDBJ databases">
        <title>Genome sequence of Clostridium beijerinckii Br21.</title>
        <authorList>
            <person name="Fonseca B.C."/>
            <person name="Guazzaroni M.E."/>
            <person name="Riano-Pachon D.M."/>
            <person name="Reginatto V."/>
        </authorList>
    </citation>
    <scope>NUCLEOTIDE SEQUENCE [LARGE SCALE GENOMIC DNA]</scope>
    <source>
        <strain evidence="18 20">Br21</strain>
    </source>
</reference>
<dbReference type="Proteomes" id="UP000031866">
    <property type="component" value="Chromosome"/>
</dbReference>
<evidence type="ECO:0000313" key="19">
    <source>
        <dbReference type="Proteomes" id="UP000031866"/>
    </source>
</evidence>
<dbReference type="PANTHER" id="PTHR30181:SF2">
    <property type="entry name" value="PTS SYSTEM MANNITOL-SPECIFIC EIICBA COMPONENT"/>
    <property type="match status" value="1"/>
</dbReference>
<sequence>MEKGILVKEGIVLNVASESKDKAIERVGKLLINGGYVKDNYIEGMKAREEEVTTYMGNGVAIPHGMNEYKKEILETGIVIAQYPNGVDFGEGNTAYIVIGIAGKGDEHMEILSKIALTIQYEENVERLRKAKTPEEIMEIIEEGEM</sequence>
<evidence type="ECO:0000256" key="9">
    <source>
        <dbReference type="ARBA" id="ARBA00029908"/>
    </source>
</evidence>
<evidence type="ECO:0000313" key="17">
    <source>
        <dbReference type="EMBL" id="OOM64253.1"/>
    </source>
</evidence>
<reference evidence="14" key="7">
    <citation type="submission" date="2020-11" db="EMBL/GenBank/DDBJ databases">
        <authorList>
            <person name="Thieme N."/>
            <person name="Liebl W."/>
            <person name="Zverlov V."/>
        </authorList>
    </citation>
    <scope>NUCLEOTIDE SEQUENCE</scope>
    <source>
        <strain evidence="14">NT08</strain>
    </source>
</reference>
<dbReference type="GO" id="GO:0005886">
    <property type="term" value="C:plasma membrane"/>
    <property type="evidence" value="ECO:0007669"/>
    <property type="project" value="TreeGrafter"/>
</dbReference>
<dbReference type="Gene3D" id="3.40.930.10">
    <property type="entry name" value="Mannitol-specific EII, Chain A"/>
    <property type="match status" value="1"/>
</dbReference>
<evidence type="ECO:0000256" key="10">
    <source>
        <dbReference type="ARBA" id="ARBA00030956"/>
    </source>
</evidence>
<dbReference type="EMBL" id="CP010086">
    <property type="protein sequence ID" value="AJG96959.1"/>
    <property type="molecule type" value="Genomic_DNA"/>
</dbReference>
<dbReference type="Proteomes" id="UP000631418">
    <property type="component" value="Unassembled WGS sequence"/>
</dbReference>
<evidence type="ECO:0000256" key="7">
    <source>
        <dbReference type="ARBA" id="ARBA00022683"/>
    </source>
</evidence>
<evidence type="ECO:0000313" key="15">
    <source>
        <dbReference type="EMBL" id="NMF05137.1"/>
    </source>
</evidence>
<evidence type="ECO:0000313" key="21">
    <source>
        <dbReference type="Proteomes" id="UP000190973"/>
    </source>
</evidence>
<reference evidence="17 21" key="3">
    <citation type="submission" date="2016-05" db="EMBL/GenBank/DDBJ databases">
        <title>Microbial solvent formation.</title>
        <authorList>
            <person name="Poehlein A."/>
            <person name="Montoya Solano J.D."/>
            <person name="Flitsch S."/>
            <person name="Krabben P."/>
            <person name="Duerre P."/>
            <person name="Daniel R."/>
        </authorList>
    </citation>
    <scope>NUCLEOTIDE SEQUENCE [LARGE SCALE GENOMIC DNA]</scope>
    <source>
        <strain evidence="17 21">DSM 53</strain>
    </source>
</reference>
<keyword evidence="3" id="KW-0813">Transport</keyword>
<dbReference type="EMBL" id="LZZI01000005">
    <property type="protein sequence ID" value="OOM64253.1"/>
    <property type="molecule type" value="Genomic_DNA"/>
</dbReference>
<dbReference type="EMBL" id="JADOEF010000001">
    <property type="protein sequence ID" value="MBF7807888.1"/>
    <property type="molecule type" value="Genomic_DNA"/>
</dbReference>
<evidence type="ECO:0000313" key="13">
    <source>
        <dbReference type="EMBL" id="AJG96959.1"/>
    </source>
</evidence>
<evidence type="ECO:0000256" key="1">
    <source>
        <dbReference type="ARBA" id="ARBA00002434"/>
    </source>
</evidence>
<dbReference type="OrthoDB" id="1640042at2"/>
<accession>A0A0B5Q435</accession>
<dbReference type="KEGG" id="cbei:LF65_00284"/>
<dbReference type="InterPro" id="IPR050893">
    <property type="entry name" value="Sugar_PTS"/>
</dbReference>
<keyword evidence="4" id="KW-0597">Phosphoprotein</keyword>
<dbReference type="InterPro" id="IPR016152">
    <property type="entry name" value="PTrfase/Anion_transptr"/>
</dbReference>
<dbReference type="PROSITE" id="PS51094">
    <property type="entry name" value="PTS_EIIA_TYPE_2"/>
    <property type="match status" value="1"/>
</dbReference>
<evidence type="ECO:0000313" key="18">
    <source>
        <dbReference type="EMBL" id="OOP71530.1"/>
    </source>
</evidence>
<evidence type="ECO:0000313" key="16">
    <source>
        <dbReference type="EMBL" id="NSB17537.1"/>
    </source>
</evidence>
<dbReference type="GO" id="GO:0090563">
    <property type="term" value="F:protein-phosphocysteine-sugar phosphotransferase activity"/>
    <property type="evidence" value="ECO:0007669"/>
    <property type="project" value="TreeGrafter"/>
</dbReference>
<dbReference type="GeneID" id="66343131"/>
<keyword evidence="6 17" id="KW-0808">Transferase</keyword>
<dbReference type="EMBL" id="JABAGD010000016">
    <property type="protein sequence ID" value="NMF05137.1"/>
    <property type="molecule type" value="Genomic_DNA"/>
</dbReference>
<dbReference type="CDD" id="cd00211">
    <property type="entry name" value="PTS_IIA_fru"/>
    <property type="match status" value="1"/>
</dbReference>
<dbReference type="PANTHER" id="PTHR30181">
    <property type="entry name" value="MANNITOL PERMEASE IIC COMPONENT"/>
    <property type="match status" value="1"/>
</dbReference>
<protein>
    <recommendedName>
        <fullName evidence="2">Mannitol-specific phosphotransferase enzyme IIA component</fullName>
    </recommendedName>
    <alternativeName>
        <fullName evidence="10">EIIA</fullName>
    </alternativeName>
    <alternativeName>
        <fullName evidence="11">EIII</fullName>
    </alternativeName>
    <alternativeName>
        <fullName evidence="9">PTS system mannitol-specific EIIA component</fullName>
    </alternativeName>
</protein>
<proteinExistence type="predicted"/>
<evidence type="ECO:0000313" key="14">
    <source>
        <dbReference type="EMBL" id="MBF7807888.1"/>
    </source>
</evidence>
<evidence type="ECO:0000256" key="11">
    <source>
        <dbReference type="ARBA" id="ARBA00030962"/>
    </source>
</evidence>
<evidence type="ECO:0000313" key="20">
    <source>
        <dbReference type="Proteomes" id="UP000190959"/>
    </source>
</evidence>
<dbReference type="InterPro" id="IPR002178">
    <property type="entry name" value="PTS_EIIA_type-2_dom"/>
</dbReference>
<dbReference type="STRING" id="1520.LF65_00284"/>
<keyword evidence="8" id="KW-0418">Kinase</keyword>
<dbReference type="GO" id="GO:0016301">
    <property type="term" value="F:kinase activity"/>
    <property type="evidence" value="ECO:0007669"/>
    <property type="project" value="UniProtKB-KW"/>
</dbReference>
<keyword evidence="7" id="KW-0598">Phosphotransferase system</keyword>
<evidence type="ECO:0000313" key="22">
    <source>
        <dbReference type="Proteomes" id="UP000587880"/>
    </source>
</evidence>
<evidence type="ECO:0000256" key="5">
    <source>
        <dbReference type="ARBA" id="ARBA00022597"/>
    </source>
</evidence>